<dbReference type="InterPro" id="IPR036259">
    <property type="entry name" value="MFS_trans_sf"/>
</dbReference>
<evidence type="ECO:0000313" key="10">
    <source>
        <dbReference type="Proteomes" id="UP000019241"/>
    </source>
</evidence>
<name>W7DHG8_9LIST</name>
<dbReference type="Pfam" id="PF07690">
    <property type="entry name" value="MFS_1"/>
    <property type="match status" value="1"/>
</dbReference>
<feature type="transmembrane region" description="Helical" evidence="7">
    <location>
        <begin position="222"/>
        <end position="239"/>
    </location>
</feature>
<keyword evidence="3" id="KW-1003">Cell membrane</keyword>
<evidence type="ECO:0000256" key="4">
    <source>
        <dbReference type="ARBA" id="ARBA00022692"/>
    </source>
</evidence>
<feature type="domain" description="Major facilitator superfamily (MFS) profile" evidence="8">
    <location>
        <begin position="9"/>
        <end position="443"/>
    </location>
</feature>
<evidence type="ECO:0000256" key="5">
    <source>
        <dbReference type="ARBA" id="ARBA00022989"/>
    </source>
</evidence>
<keyword evidence="4 7" id="KW-0812">Transmembrane</keyword>
<feature type="transmembrane region" description="Helical" evidence="7">
    <location>
        <begin position="265"/>
        <end position="283"/>
    </location>
</feature>
<dbReference type="Proteomes" id="UP000019241">
    <property type="component" value="Unassembled WGS sequence"/>
</dbReference>
<protein>
    <submittedName>
        <fullName evidence="9">Major facilitator superfamily protein</fullName>
    </submittedName>
</protein>
<dbReference type="SUPFAM" id="SSF103473">
    <property type="entry name" value="MFS general substrate transporter"/>
    <property type="match status" value="1"/>
</dbReference>
<feature type="transmembrane region" description="Helical" evidence="7">
    <location>
        <begin position="75"/>
        <end position="98"/>
    </location>
</feature>
<feature type="transmembrane region" description="Helical" evidence="7">
    <location>
        <begin position="104"/>
        <end position="121"/>
    </location>
</feature>
<dbReference type="PROSITE" id="PS50850">
    <property type="entry name" value="MFS"/>
    <property type="match status" value="1"/>
</dbReference>
<dbReference type="GO" id="GO:0022857">
    <property type="term" value="F:transmembrane transporter activity"/>
    <property type="evidence" value="ECO:0007669"/>
    <property type="project" value="InterPro"/>
</dbReference>
<dbReference type="CDD" id="cd00431">
    <property type="entry name" value="cysteine_hydrolases"/>
    <property type="match status" value="1"/>
</dbReference>
<dbReference type="SUPFAM" id="SSF52499">
    <property type="entry name" value="Isochorismatase-like hydrolases"/>
    <property type="match status" value="1"/>
</dbReference>
<feature type="transmembrane region" description="Helical" evidence="7">
    <location>
        <begin position="295"/>
        <end position="314"/>
    </location>
</feature>
<evidence type="ECO:0000256" key="3">
    <source>
        <dbReference type="ARBA" id="ARBA00022475"/>
    </source>
</evidence>
<feature type="transmembrane region" description="Helical" evidence="7">
    <location>
        <begin position="198"/>
        <end position="216"/>
    </location>
</feature>
<evidence type="ECO:0000256" key="6">
    <source>
        <dbReference type="ARBA" id="ARBA00023136"/>
    </source>
</evidence>
<proteinExistence type="predicted"/>
<feature type="transmembrane region" description="Helical" evidence="7">
    <location>
        <begin position="388"/>
        <end position="408"/>
    </location>
</feature>
<dbReference type="RefSeq" id="WP_036062547.1">
    <property type="nucleotide sequence ID" value="NZ_AODM01000013.1"/>
</dbReference>
<dbReference type="PANTHER" id="PTHR42718">
    <property type="entry name" value="MAJOR FACILITATOR SUPERFAMILY MULTIDRUG TRANSPORTER MFSC"/>
    <property type="match status" value="1"/>
</dbReference>
<feature type="transmembrane region" description="Helical" evidence="7">
    <location>
        <begin position="133"/>
        <end position="160"/>
    </location>
</feature>
<evidence type="ECO:0000256" key="2">
    <source>
        <dbReference type="ARBA" id="ARBA00022448"/>
    </source>
</evidence>
<keyword evidence="2" id="KW-0813">Transport</keyword>
<feature type="transmembrane region" description="Helical" evidence="7">
    <location>
        <begin position="47"/>
        <end position="63"/>
    </location>
</feature>
<dbReference type="InterPro" id="IPR036380">
    <property type="entry name" value="Isochorismatase-like_sf"/>
</dbReference>
<dbReference type="AlphaFoldDB" id="W7DHG8"/>
<reference evidence="9 10" key="1">
    <citation type="submission" date="2012-12" db="EMBL/GenBank/DDBJ databases">
        <title>Novel taxa of Listeriaceae from agricultural environments in the United States.</title>
        <authorList>
            <person name="den Bakker H.C."/>
            <person name="Allred A."/>
            <person name="Warchocki S."/>
            <person name="Wright E.M."/>
            <person name="Burrell A."/>
            <person name="Nightingale K.K."/>
            <person name="Kephart D."/>
            <person name="Wiedmann M."/>
        </authorList>
    </citation>
    <scope>NUCLEOTIDE SEQUENCE [LARGE SCALE GENOMIC DNA]</scope>
    <source>
        <strain evidence="9 10">FSL S10-1203</strain>
    </source>
</reference>
<dbReference type="Gene3D" id="3.40.50.850">
    <property type="entry name" value="Isochorismatase-like"/>
    <property type="match status" value="1"/>
</dbReference>
<evidence type="ECO:0000313" key="9">
    <source>
        <dbReference type="EMBL" id="EUJ60864.1"/>
    </source>
</evidence>
<evidence type="ECO:0000259" key="8">
    <source>
        <dbReference type="PROSITE" id="PS50850"/>
    </source>
</evidence>
<feature type="transmembrane region" description="Helical" evidence="7">
    <location>
        <begin position="420"/>
        <end position="437"/>
    </location>
</feature>
<feature type="transmembrane region" description="Helical" evidence="7">
    <location>
        <begin position="166"/>
        <end position="186"/>
    </location>
</feature>
<feature type="transmembrane region" description="Helical" evidence="7">
    <location>
        <begin position="347"/>
        <end position="367"/>
    </location>
</feature>
<keyword evidence="6 7" id="KW-0472">Membrane</keyword>
<gene>
    <name evidence="9" type="ORF">MCOL2_04251</name>
</gene>
<comment type="caution">
    <text evidence="9">The sequence shown here is derived from an EMBL/GenBank/DDBJ whole genome shotgun (WGS) entry which is preliminary data.</text>
</comment>
<dbReference type="InterPro" id="IPR020846">
    <property type="entry name" value="MFS_dom"/>
</dbReference>
<comment type="subcellular location">
    <subcellularLocation>
        <location evidence="1">Cell membrane</location>
        <topology evidence="1">Multi-pass membrane protein</topology>
    </subcellularLocation>
</comment>
<dbReference type="Gene3D" id="1.20.1250.20">
    <property type="entry name" value="MFS general substrate transporter like domains"/>
    <property type="match status" value="1"/>
</dbReference>
<sequence>MSTTFNKKLIFPMVLGSVLNPINSSMIAVALVPIAVAFGVGSSETAWLVSALYFATAIGQPVVGKLIDSYGPRKLFLIGTVLVGVAGVIALLTPVFWLLVVARIILGLGTTAGYPAAMYLIKSEGKRTGEDNPAWILTLLVISSQTVAVIGPTLGGFLIHLGGFRLVFSINIPLAIIAFLAGYFVLPKEHTKTQVSKMDWVGVFYFSIATFSLLFFLMNPHITYISFLVLTIIVGFLFVRRENAMKDPFINLEVLRGNRPLIRTYIRILLAATVQYSFMYGFAQWLEIGRGLNEVSAGMLMMPTFISSIIVSALSGRNSKYFMKTFVGGIVQFLSISLLLLTTNTSSIIYLIIVAAGFGITTGLLNLANQNVLYFQADPKTIGASSGLLRTFSYFGAMLAGAFSGAFMEHQNPTFGFHQMAFLNLCLALIFIGITWYDRHNLQKLKGSIKKMTDLKKKQFDNAALVVIDLQAGIFNYGGPKGLSPYSIEEVVKRNEALGKAFLKQNLPVVLITVSRPQFSKEEEVAFTALVPELAALTGDDKVELFTKYEPSAMSIDALRKWLATEGIQTIFLTGVITSLGVAKTAIDAHEAGFNLVIAKDAMSSRTKEDHDEYVEKHFPNYATLATTNEILKLL</sequence>
<evidence type="ECO:0000256" key="7">
    <source>
        <dbReference type="SAM" id="Phobius"/>
    </source>
</evidence>
<dbReference type="EMBL" id="AODM01000013">
    <property type="protein sequence ID" value="EUJ60864.1"/>
    <property type="molecule type" value="Genomic_DNA"/>
</dbReference>
<evidence type="ECO:0000256" key="1">
    <source>
        <dbReference type="ARBA" id="ARBA00004651"/>
    </source>
</evidence>
<organism evidence="9 10">
    <name type="scientific">Listeria fleischmannii FSL S10-1203</name>
    <dbReference type="NCBI Taxonomy" id="1265822"/>
    <lineage>
        <taxon>Bacteria</taxon>
        <taxon>Bacillati</taxon>
        <taxon>Bacillota</taxon>
        <taxon>Bacilli</taxon>
        <taxon>Bacillales</taxon>
        <taxon>Listeriaceae</taxon>
        <taxon>Listeria</taxon>
    </lineage>
</organism>
<dbReference type="GO" id="GO:0005886">
    <property type="term" value="C:plasma membrane"/>
    <property type="evidence" value="ECO:0007669"/>
    <property type="project" value="UniProtKB-SubCell"/>
</dbReference>
<feature type="transmembrane region" description="Helical" evidence="7">
    <location>
        <begin position="321"/>
        <end position="341"/>
    </location>
</feature>
<dbReference type="PATRIC" id="fig|1265822.4.peg.878"/>
<dbReference type="InterPro" id="IPR000868">
    <property type="entry name" value="Isochorismatase-like_dom"/>
</dbReference>
<dbReference type="PANTHER" id="PTHR42718:SF46">
    <property type="entry name" value="BLR6921 PROTEIN"/>
    <property type="match status" value="1"/>
</dbReference>
<dbReference type="InterPro" id="IPR011701">
    <property type="entry name" value="MFS"/>
</dbReference>
<accession>W7DHG8</accession>
<dbReference type="Pfam" id="PF00857">
    <property type="entry name" value="Isochorismatase"/>
    <property type="match status" value="1"/>
</dbReference>
<keyword evidence="5 7" id="KW-1133">Transmembrane helix</keyword>